<dbReference type="EMBL" id="JARVUX010000002">
    <property type="protein sequence ID" value="MDH2336018.1"/>
    <property type="molecule type" value="Genomic_DNA"/>
</dbReference>
<evidence type="ECO:0008006" key="3">
    <source>
        <dbReference type="Google" id="ProtNLM"/>
    </source>
</evidence>
<dbReference type="AlphaFoldDB" id="A0AAP4EF21"/>
<dbReference type="InterPro" id="IPR015947">
    <property type="entry name" value="PUA-like_sf"/>
</dbReference>
<name>A0AAP4EF21_CLOPF</name>
<dbReference type="SUPFAM" id="SSF88697">
    <property type="entry name" value="PUA domain-like"/>
    <property type="match status" value="1"/>
</dbReference>
<dbReference type="Gene3D" id="2.30.130.30">
    <property type="entry name" value="Hypothetical protein"/>
    <property type="match status" value="1"/>
</dbReference>
<sequence length="44" mass="5327">MKKHVMNLSLDSFEMIKFGTKTIEMRLYDEKRKKISKGDYIILF</sequence>
<gene>
    <name evidence="1" type="ORF">QDQ28_07415</name>
</gene>
<reference evidence="1" key="1">
    <citation type="submission" date="2023-04" db="EMBL/GenBank/DDBJ databases">
        <title>Epidemiological investigation of Clostridium perfringens isolated from cattle.</title>
        <authorList>
            <person name="Tian R."/>
        </authorList>
    </citation>
    <scope>NUCLEOTIDE SEQUENCE</scope>
    <source>
        <strain evidence="1">ZWCP172</strain>
    </source>
</reference>
<protein>
    <recommendedName>
        <fullName evidence="3">DUF3850 domain-containing protein</fullName>
    </recommendedName>
</protein>
<accession>A0AAP4EF21</accession>
<evidence type="ECO:0000313" key="2">
    <source>
        <dbReference type="Proteomes" id="UP001222958"/>
    </source>
</evidence>
<dbReference type="Proteomes" id="UP001222958">
    <property type="component" value="Unassembled WGS sequence"/>
</dbReference>
<organism evidence="1 2">
    <name type="scientific">Clostridium perfringens</name>
    <dbReference type="NCBI Taxonomy" id="1502"/>
    <lineage>
        <taxon>Bacteria</taxon>
        <taxon>Bacillati</taxon>
        <taxon>Bacillota</taxon>
        <taxon>Clostridia</taxon>
        <taxon>Eubacteriales</taxon>
        <taxon>Clostridiaceae</taxon>
        <taxon>Clostridium</taxon>
    </lineage>
</organism>
<evidence type="ECO:0000313" key="1">
    <source>
        <dbReference type="EMBL" id="MDH2336018.1"/>
    </source>
</evidence>
<comment type="caution">
    <text evidence="1">The sequence shown here is derived from an EMBL/GenBank/DDBJ whole genome shotgun (WGS) entry which is preliminary data.</text>
</comment>
<dbReference type="RefSeq" id="WP_279285787.1">
    <property type="nucleotide sequence ID" value="NZ_JAALMG010000011.1"/>
</dbReference>
<proteinExistence type="predicted"/>